<gene>
    <name evidence="1" type="ORF">BECKUNK1418G_GA0071005_100252</name>
    <name evidence="2" type="ORF">BECKUNK1418H_GA0071006_100152</name>
</gene>
<dbReference type="EMBL" id="CAADGD010000001">
    <property type="protein sequence ID" value="VFK68323.1"/>
    <property type="molecule type" value="Genomic_DNA"/>
</dbReference>
<dbReference type="EMBL" id="CAADFZ010000002">
    <property type="protein sequence ID" value="VFK58218.1"/>
    <property type="molecule type" value="Genomic_DNA"/>
</dbReference>
<protein>
    <recommendedName>
        <fullName evidence="3">ArsR family transcriptional regulator</fullName>
    </recommendedName>
</protein>
<evidence type="ECO:0000313" key="2">
    <source>
        <dbReference type="EMBL" id="VFK68323.1"/>
    </source>
</evidence>
<reference evidence="1" key="1">
    <citation type="submission" date="2019-02" db="EMBL/GenBank/DDBJ databases">
        <authorList>
            <person name="Gruber-Vodicka R. H."/>
            <person name="Seah K. B. B."/>
        </authorList>
    </citation>
    <scope>NUCLEOTIDE SEQUENCE</scope>
    <source>
        <strain evidence="2">BECK_BY19</strain>
        <strain evidence="1">BECK_BY8</strain>
    </source>
</reference>
<sequence>MKFNLTDLTDHNHRRLVLEILDAAPNGMANTHEIQSLMAGVGSDISHDRLSSHVHWLTEQRLLSLEEVGAGHLSFTVCQLTRRGTDVARGRARHPGVAPCRRGAF</sequence>
<evidence type="ECO:0008006" key="3">
    <source>
        <dbReference type="Google" id="ProtNLM"/>
    </source>
</evidence>
<organism evidence="1">
    <name type="scientific">Candidatus Kentrum sp. UNK</name>
    <dbReference type="NCBI Taxonomy" id="2126344"/>
    <lineage>
        <taxon>Bacteria</taxon>
        <taxon>Pseudomonadati</taxon>
        <taxon>Pseudomonadota</taxon>
        <taxon>Gammaproteobacteria</taxon>
        <taxon>Candidatus Kentrum</taxon>
    </lineage>
</organism>
<evidence type="ECO:0000313" key="1">
    <source>
        <dbReference type="EMBL" id="VFK58218.1"/>
    </source>
</evidence>
<dbReference type="AlphaFoldDB" id="A0A450ZWU2"/>
<accession>A0A450ZWU2</accession>
<proteinExistence type="predicted"/>
<name>A0A450ZWU2_9GAMM</name>